<keyword evidence="5" id="KW-1185">Reference proteome</keyword>
<reference evidence="4 5" key="1">
    <citation type="submission" date="2016-04" db="EMBL/GenBank/DDBJ databases">
        <authorList>
            <person name="Evans L.H."/>
            <person name="Alamgir A."/>
            <person name="Owens N."/>
            <person name="Weber N.D."/>
            <person name="Virtaneva K."/>
            <person name="Barbian K."/>
            <person name="Babar A."/>
            <person name="Rosenke K."/>
        </authorList>
    </citation>
    <scope>NUCLEOTIDE SEQUENCE [LARGE SCALE GENOMIC DNA]</scope>
    <source>
        <strain evidence="4 5">IFM 0406</strain>
    </source>
</reference>
<proteinExistence type="predicted"/>
<feature type="compositionally biased region" description="Basic residues" evidence="1">
    <location>
        <begin position="134"/>
        <end position="151"/>
    </location>
</feature>
<protein>
    <recommendedName>
        <fullName evidence="3">DUF1707 domain-containing protein</fullName>
    </recommendedName>
</protein>
<name>A0A164PRR1_9NOCA</name>
<feature type="region of interest" description="Disordered" evidence="1">
    <location>
        <begin position="127"/>
        <end position="151"/>
    </location>
</feature>
<keyword evidence="2" id="KW-0812">Transmembrane</keyword>
<dbReference type="InterPro" id="IPR012551">
    <property type="entry name" value="DUF1707_SHOCT-like"/>
</dbReference>
<feature type="domain" description="DUF1707" evidence="3">
    <location>
        <begin position="7"/>
        <end position="59"/>
    </location>
</feature>
<dbReference type="AlphaFoldDB" id="A0A164PRR1"/>
<feature type="transmembrane region" description="Helical" evidence="2">
    <location>
        <begin position="109"/>
        <end position="127"/>
    </location>
</feature>
<dbReference type="OrthoDB" id="3534574at2"/>
<feature type="region of interest" description="Disordered" evidence="1">
    <location>
        <begin position="65"/>
        <end position="84"/>
    </location>
</feature>
<evidence type="ECO:0000259" key="3">
    <source>
        <dbReference type="Pfam" id="PF08044"/>
    </source>
</evidence>
<feature type="transmembrane region" description="Helical" evidence="2">
    <location>
        <begin position="86"/>
        <end position="103"/>
    </location>
</feature>
<evidence type="ECO:0000313" key="4">
    <source>
        <dbReference type="EMBL" id="KZM75973.1"/>
    </source>
</evidence>
<sequence length="151" mass="16586">MAETPDVRIGTAEREEAMRRLSDHFTAGRLSVAEFDERSGFIAAAVTRGDLAKIFADLPEPVASPKVASTASQAPARPDQQGRPELRGAMMGLTVLGALVLFFTLHSWLWLLLIPAVGILVGAIQPGQHGGGPAHRRHQRMQRRRERRGRY</sequence>
<dbReference type="Pfam" id="PF08044">
    <property type="entry name" value="DUF1707"/>
    <property type="match status" value="1"/>
</dbReference>
<evidence type="ECO:0000313" key="5">
    <source>
        <dbReference type="Proteomes" id="UP000076512"/>
    </source>
</evidence>
<accession>A0A164PRR1</accession>
<organism evidence="4 5">
    <name type="scientific">Nocardia terpenica</name>
    <dbReference type="NCBI Taxonomy" id="455432"/>
    <lineage>
        <taxon>Bacteria</taxon>
        <taxon>Bacillati</taxon>
        <taxon>Actinomycetota</taxon>
        <taxon>Actinomycetes</taxon>
        <taxon>Mycobacteriales</taxon>
        <taxon>Nocardiaceae</taxon>
        <taxon>Nocardia</taxon>
    </lineage>
</organism>
<dbReference type="STRING" id="455432.AWN90_16785"/>
<comment type="caution">
    <text evidence="4">The sequence shown here is derived from an EMBL/GenBank/DDBJ whole genome shotgun (WGS) entry which is preliminary data.</text>
</comment>
<dbReference type="RefSeq" id="WP_067581859.1">
    <property type="nucleotide sequence ID" value="NZ_JABMCZ010000001.1"/>
</dbReference>
<dbReference type="EMBL" id="LWGR01000002">
    <property type="protein sequence ID" value="KZM75973.1"/>
    <property type="molecule type" value="Genomic_DNA"/>
</dbReference>
<evidence type="ECO:0000256" key="2">
    <source>
        <dbReference type="SAM" id="Phobius"/>
    </source>
</evidence>
<gene>
    <name evidence="4" type="ORF">AWN90_16785</name>
</gene>
<dbReference type="Proteomes" id="UP000076512">
    <property type="component" value="Unassembled WGS sequence"/>
</dbReference>
<keyword evidence="2" id="KW-1133">Transmembrane helix</keyword>
<keyword evidence="2" id="KW-0472">Membrane</keyword>
<evidence type="ECO:0000256" key="1">
    <source>
        <dbReference type="SAM" id="MobiDB-lite"/>
    </source>
</evidence>